<proteinExistence type="predicted"/>
<keyword evidence="5" id="KW-1185">Reference proteome</keyword>
<evidence type="ECO:0000313" key="5">
    <source>
        <dbReference type="Proteomes" id="UP000095282"/>
    </source>
</evidence>
<evidence type="ECO:0000256" key="1">
    <source>
        <dbReference type="ARBA" id="ARBA00022737"/>
    </source>
</evidence>
<dbReference type="AlphaFoldDB" id="A0A1I7U5P6"/>
<dbReference type="eggNOG" id="KOG1217">
    <property type="taxonomic scope" value="Eukaryota"/>
</dbReference>
<dbReference type="Pfam" id="PF12796">
    <property type="entry name" value="Ank_2"/>
    <property type="match status" value="1"/>
</dbReference>
<dbReference type="STRING" id="1561998.A0A1I7U5P6"/>
<dbReference type="Proteomes" id="UP000095282">
    <property type="component" value="Unplaced"/>
</dbReference>
<feature type="compositionally biased region" description="Polar residues" evidence="4">
    <location>
        <begin position="202"/>
        <end position="225"/>
    </location>
</feature>
<dbReference type="InterPro" id="IPR036770">
    <property type="entry name" value="Ankyrin_rpt-contain_sf"/>
</dbReference>
<dbReference type="PROSITE" id="PS50088">
    <property type="entry name" value="ANK_REPEAT"/>
    <property type="match status" value="2"/>
</dbReference>
<dbReference type="PRINTS" id="PR01415">
    <property type="entry name" value="ANKYRIN"/>
</dbReference>
<dbReference type="InterPro" id="IPR051165">
    <property type="entry name" value="Multifunctional_ANK_Repeat"/>
</dbReference>
<evidence type="ECO:0000313" key="6">
    <source>
        <dbReference type="WBParaSite" id="Csp11.Scaffold629.g15115.t1"/>
    </source>
</evidence>
<keyword evidence="1" id="KW-0677">Repeat</keyword>
<evidence type="ECO:0000256" key="3">
    <source>
        <dbReference type="PROSITE-ProRule" id="PRU00023"/>
    </source>
</evidence>
<organism evidence="5 6">
    <name type="scientific">Caenorhabditis tropicalis</name>
    <dbReference type="NCBI Taxonomy" id="1561998"/>
    <lineage>
        <taxon>Eukaryota</taxon>
        <taxon>Metazoa</taxon>
        <taxon>Ecdysozoa</taxon>
        <taxon>Nematoda</taxon>
        <taxon>Chromadorea</taxon>
        <taxon>Rhabditida</taxon>
        <taxon>Rhabditina</taxon>
        <taxon>Rhabditomorpha</taxon>
        <taxon>Rhabditoidea</taxon>
        <taxon>Rhabditidae</taxon>
        <taxon>Peloderinae</taxon>
        <taxon>Caenorhabditis</taxon>
    </lineage>
</organism>
<feature type="repeat" description="ANK" evidence="3">
    <location>
        <begin position="76"/>
        <end position="108"/>
    </location>
</feature>
<dbReference type="SMART" id="SM00248">
    <property type="entry name" value="ANK"/>
    <property type="match status" value="3"/>
</dbReference>
<sequence length="257" mass="28371">MTALQNVARRLGDVQIQMASLLINKGAKIDADGGSRKDSDKFKGRTALHHAAFMNNIQMVEFLVRQNANKDKQDEEGRTPIMLAALEGHETIVRFLITQGASIEVVDALDRSARQLAEHNKHDHVIDIIDHCRPEMHFGMEMHYQAPTTQRKVARATYKSVKKQGKTKKESPVAPAAVSSRDSTHLTPPPSDGSTSSPSPQHFMTATTHATPPSSHNWSPDYQGNSEAFQPQCSAYPGWYSNTSANNAQYVGSAYPY</sequence>
<dbReference type="Gene3D" id="1.25.40.20">
    <property type="entry name" value="Ankyrin repeat-containing domain"/>
    <property type="match status" value="1"/>
</dbReference>
<dbReference type="PANTHER" id="PTHR24123:SF33">
    <property type="entry name" value="PROTEIN HOS4"/>
    <property type="match status" value="1"/>
</dbReference>
<accession>A0A1I7U5P6</accession>
<dbReference type="WBParaSite" id="Csp11.Scaffold629.g15115.t1">
    <property type="protein sequence ID" value="Csp11.Scaffold629.g15115.t1"/>
    <property type="gene ID" value="Csp11.Scaffold629.g15115"/>
</dbReference>
<evidence type="ECO:0000256" key="2">
    <source>
        <dbReference type="ARBA" id="ARBA00023043"/>
    </source>
</evidence>
<keyword evidence="2 3" id="KW-0040">ANK repeat</keyword>
<dbReference type="PANTHER" id="PTHR24123">
    <property type="entry name" value="ANKYRIN REPEAT-CONTAINING"/>
    <property type="match status" value="1"/>
</dbReference>
<feature type="repeat" description="ANK" evidence="3">
    <location>
        <begin position="43"/>
        <end position="75"/>
    </location>
</feature>
<protein>
    <submittedName>
        <fullName evidence="6">ANK_REP_REGION domain-containing protein</fullName>
    </submittedName>
</protein>
<feature type="region of interest" description="Disordered" evidence="4">
    <location>
        <begin position="148"/>
        <end position="225"/>
    </location>
</feature>
<dbReference type="PROSITE" id="PS50297">
    <property type="entry name" value="ANK_REP_REGION"/>
    <property type="match status" value="2"/>
</dbReference>
<name>A0A1I7U5P6_9PELO</name>
<reference evidence="6" key="1">
    <citation type="submission" date="2016-11" db="UniProtKB">
        <authorList>
            <consortium name="WormBaseParasite"/>
        </authorList>
    </citation>
    <scope>IDENTIFICATION</scope>
</reference>
<dbReference type="InterPro" id="IPR002110">
    <property type="entry name" value="Ankyrin_rpt"/>
</dbReference>
<dbReference type="SUPFAM" id="SSF48403">
    <property type="entry name" value="Ankyrin repeat"/>
    <property type="match status" value="1"/>
</dbReference>
<evidence type="ECO:0000256" key="4">
    <source>
        <dbReference type="SAM" id="MobiDB-lite"/>
    </source>
</evidence>